<keyword evidence="3" id="KW-1185">Reference proteome</keyword>
<feature type="domain" description="STAS" evidence="1">
    <location>
        <begin position="1"/>
        <end position="67"/>
    </location>
</feature>
<name>A0A7D6VFY8_9NOCA</name>
<sequence length="80" mass="8343">MSHITALDTTGALVLEDAIGKLEHRGIAVLMSGLRADHRRRLAAIGALPVGGEGSIFAHTPEAIAHARACLPDPVKAISR</sequence>
<dbReference type="InterPro" id="IPR002645">
    <property type="entry name" value="STAS_dom"/>
</dbReference>
<proteinExistence type="predicted"/>
<dbReference type="AlphaFoldDB" id="A0A7D6VFY8"/>
<organism evidence="2 3">
    <name type="scientific">Nocardia huaxiensis</name>
    <dbReference type="NCBI Taxonomy" id="2755382"/>
    <lineage>
        <taxon>Bacteria</taxon>
        <taxon>Bacillati</taxon>
        <taxon>Actinomycetota</taxon>
        <taxon>Actinomycetes</taxon>
        <taxon>Mycobacteriales</taxon>
        <taxon>Nocardiaceae</taxon>
        <taxon>Nocardia</taxon>
    </lineage>
</organism>
<accession>A0A7D6VFY8</accession>
<evidence type="ECO:0000313" key="3">
    <source>
        <dbReference type="Proteomes" id="UP000515512"/>
    </source>
</evidence>
<dbReference type="InterPro" id="IPR036513">
    <property type="entry name" value="STAS_dom_sf"/>
</dbReference>
<dbReference type="Pfam" id="PF01740">
    <property type="entry name" value="STAS"/>
    <property type="match status" value="1"/>
</dbReference>
<reference evidence="2 3" key="1">
    <citation type="submission" date="2020-07" db="EMBL/GenBank/DDBJ databases">
        <authorList>
            <person name="Zhuang K."/>
            <person name="Ran Y."/>
        </authorList>
    </citation>
    <scope>NUCLEOTIDE SEQUENCE [LARGE SCALE GENOMIC DNA]</scope>
    <source>
        <strain evidence="2 3">WCH-YHL-001</strain>
    </source>
</reference>
<dbReference type="SUPFAM" id="SSF52091">
    <property type="entry name" value="SpoIIaa-like"/>
    <property type="match status" value="1"/>
</dbReference>
<gene>
    <name evidence="2" type="ORF">H0264_22175</name>
</gene>
<dbReference type="CDD" id="cd07042">
    <property type="entry name" value="STAS_SulP_like_sulfate_transporter"/>
    <property type="match status" value="1"/>
</dbReference>
<dbReference type="KEGG" id="nhu:H0264_22175"/>
<evidence type="ECO:0000313" key="2">
    <source>
        <dbReference type="EMBL" id="QLY34591.1"/>
    </source>
</evidence>
<protein>
    <submittedName>
        <fullName evidence="2">Sodium-independent anion transporter</fullName>
    </submittedName>
</protein>
<dbReference type="Gene3D" id="3.30.750.24">
    <property type="entry name" value="STAS domain"/>
    <property type="match status" value="1"/>
</dbReference>
<dbReference type="EMBL" id="CP059399">
    <property type="protein sequence ID" value="QLY34591.1"/>
    <property type="molecule type" value="Genomic_DNA"/>
</dbReference>
<dbReference type="Proteomes" id="UP000515512">
    <property type="component" value="Chromosome"/>
</dbReference>
<dbReference type="PROSITE" id="PS50801">
    <property type="entry name" value="STAS"/>
    <property type="match status" value="1"/>
</dbReference>
<evidence type="ECO:0000259" key="1">
    <source>
        <dbReference type="PROSITE" id="PS50801"/>
    </source>
</evidence>